<sequence length="51" mass="5679">MTDDPKPEPPVPPEPGDCCHSGCAYCVDDLYQEALDKYRADLAAWQARNPE</sequence>
<evidence type="ECO:0000313" key="2">
    <source>
        <dbReference type="EMBL" id="MYM68844.1"/>
    </source>
</evidence>
<comment type="caution">
    <text evidence="2">The sequence shown here is derived from an EMBL/GenBank/DDBJ whole genome shotgun (WGS) entry which is preliminary data.</text>
</comment>
<dbReference type="InterPro" id="IPR039251">
    <property type="entry name" value="OXLD1"/>
</dbReference>
<dbReference type="InterPro" id="IPR019180">
    <property type="entry name" value="Oxidoreductase-like_N"/>
</dbReference>
<evidence type="ECO:0000259" key="1">
    <source>
        <dbReference type="Pfam" id="PF09791"/>
    </source>
</evidence>
<feature type="domain" description="Oxidoreductase-like" evidence="1">
    <location>
        <begin position="9"/>
        <end position="46"/>
    </location>
</feature>
<name>A0A7X4KD01_9BURK</name>
<accession>A0A7X4KD01</accession>
<dbReference type="Pfam" id="PF09791">
    <property type="entry name" value="Oxidored-like"/>
    <property type="match status" value="1"/>
</dbReference>
<dbReference type="Proteomes" id="UP000450012">
    <property type="component" value="Unassembled WGS sequence"/>
</dbReference>
<dbReference type="AlphaFoldDB" id="A0A7X4KD01"/>
<evidence type="ECO:0000313" key="3">
    <source>
        <dbReference type="Proteomes" id="UP000450012"/>
    </source>
</evidence>
<dbReference type="RefSeq" id="WP_161015373.1">
    <property type="nucleotide sequence ID" value="NZ_WWCK01000005.1"/>
</dbReference>
<gene>
    <name evidence="2" type="ORF">GTP45_18670</name>
</gene>
<organism evidence="2 3">
    <name type="scientific">Duganella rivi</name>
    <dbReference type="NCBI Taxonomy" id="2666083"/>
    <lineage>
        <taxon>Bacteria</taxon>
        <taxon>Pseudomonadati</taxon>
        <taxon>Pseudomonadota</taxon>
        <taxon>Betaproteobacteria</taxon>
        <taxon>Burkholderiales</taxon>
        <taxon>Oxalobacteraceae</taxon>
        <taxon>Telluria group</taxon>
        <taxon>Duganella</taxon>
    </lineage>
</organism>
<protein>
    <submittedName>
        <fullName evidence="2">Oxidoreductase-like protein</fullName>
    </submittedName>
</protein>
<dbReference type="PANTHER" id="PTHR21193:SF3">
    <property type="entry name" value="OXIDOREDUCTASE-LIKE DOMAIN-CONTAINING PROTEIN 1"/>
    <property type="match status" value="1"/>
</dbReference>
<reference evidence="2 3" key="1">
    <citation type="submission" date="2019-12" db="EMBL/GenBank/DDBJ databases">
        <title>Novel species isolated from a subtropical stream in China.</title>
        <authorList>
            <person name="Lu H."/>
        </authorList>
    </citation>
    <scope>NUCLEOTIDE SEQUENCE [LARGE SCALE GENOMIC DNA]</scope>
    <source>
        <strain evidence="2 3">FT55W</strain>
    </source>
</reference>
<dbReference type="EMBL" id="WWCK01000005">
    <property type="protein sequence ID" value="MYM68844.1"/>
    <property type="molecule type" value="Genomic_DNA"/>
</dbReference>
<proteinExistence type="predicted"/>
<dbReference type="PANTHER" id="PTHR21193">
    <property type="entry name" value="OXIDOREDUCTASE-LIKE DOMAIN-CONTAINING PROTEIN 1"/>
    <property type="match status" value="1"/>
</dbReference>
<keyword evidence="3" id="KW-1185">Reference proteome</keyword>